<protein>
    <submittedName>
        <fullName evidence="1">Uncharacterized protein</fullName>
    </submittedName>
</protein>
<accession>A0A3U9AKF2</accession>
<evidence type="ECO:0000313" key="1">
    <source>
        <dbReference type="EMBL" id="EDB3322455.1"/>
    </source>
</evidence>
<reference evidence="1" key="1">
    <citation type="submission" date="2019-10" db="EMBL/GenBank/DDBJ databases">
        <authorList>
            <person name="Ashton P.M."/>
            <person name="Dallman T."/>
            <person name="Nair S."/>
            <person name="De Pinna E."/>
            <person name="Peters T."/>
            <person name="Grant K."/>
        </authorList>
    </citation>
    <scope>NUCLEOTIDE SEQUENCE</scope>
    <source>
        <strain evidence="1">808797</strain>
    </source>
</reference>
<organism evidence="1">
    <name type="scientific">Salmonella enterica I</name>
    <dbReference type="NCBI Taxonomy" id="59201"/>
    <lineage>
        <taxon>Bacteria</taxon>
        <taxon>Pseudomonadati</taxon>
        <taxon>Pseudomonadota</taxon>
        <taxon>Gammaproteobacteria</taxon>
        <taxon>Enterobacterales</taxon>
        <taxon>Enterobacteriaceae</taxon>
        <taxon>Salmonella</taxon>
    </lineage>
</organism>
<gene>
    <name evidence="1" type="ORF">F9W02_13280</name>
</gene>
<proteinExistence type="predicted"/>
<dbReference type="InterPro" id="IPR025683">
    <property type="entry name" value="Protein_beta"/>
</dbReference>
<dbReference type="EMBL" id="AALNDL010000008">
    <property type="protein sequence ID" value="EDB3322455.1"/>
    <property type="molecule type" value="Genomic_DNA"/>
</dbReference>
<dbReference type="AlphaFoldDB" id="A0A3U9AKF2"/>
<dbReference type="Pfam" id="PF14350">
    <property type="entry name" value="Beta_protein"/>
    <property type="match status" value="1"/>
</dbReference>
<sequence>MSEGSLVSMSKYIPFLKAKSNETQALEELYKKDATIFTQITPFFDIPRESNNQTMENVLNKAHSFKKRLDNKALFKNMEFYIDNYDLDDEILIDGVEQYEYILSLFRDYLYIPVIGINRLEKHNKSVYDSLSINGGKLAIRLVAEDIESYKITKMHLLKMMVIIRNLKVEQLHLIIDLRYIQPTDIKRLTDMAEYFILNVNKDFHFDKCIISASSIPANISSLLETYQRKSFTRAEWKIWDTLVNEKKIGNIIYGDYGIVSPDYSDIDLDPKLFRKVSAPKVFYTYKNNMFCVRGGSFQNDERGNGQYYDIATIIHDQKFFRATTFSYGEQYVYDRSSYSPKKPDKAGNPSSWIKAMLTSHIKFVLHCIS</sequence>
<name>A0A3U9AKF2_SALET</name>
<comment type="caution">
    <text evidence="1">The sequence shown here is derived from an EMBL/GenBank/DDBJ whole genome shotgun (WGS) entry which is preliminary data.</text>
</comment>